<name>A0A166FC04_9EURY</name>
<protein>
    <submittedName>
        <fullName evidence="2">Putative glycosyltransferase EpsH</fullName>
        <ecNumber evidence="2">2.4.-.-</ecNumber>
    </submittedName>
</protein>
<accession>A0A166FC04</accession>
<evidence type="ECO:0000313" key="2">
    <source>
        <dbReference type="EMBL" id="KZX17516.1"/>
    </source>
</evidence>
<dbReference type="PANTHER" id="PTHR22916">
    <property type="entry name" value="GLYCOSYLTRANSFERASE"/>
    <property type="match status" value="1"/>
</dbReference>
<dbReference type="PANTHER" id="PTHR22916:SF3">
    <property type="entry name" value="UDP-GLCNAC:BETAGAL BETA-1,3-N-ACETYLGLUCOSAMINYLTRANSFERASE-LIKE PROTEIN 1"/>
    <property type="match status" value="1"/>
</dbReference>
<dbReference type="EC" id="2.4.-.-" evidence="2"/>
<dbReference type="SUPFAM" id="SSF53448">
    <property type="entry name" value="Nucleotide-diphospho-sugar transferases"/>
    <property type="match status" value="1"/>
</dbReference>
<dbReference type="CDD" id="cd00761">
    <property type="entry name" value="Glyco_tranf_GTA_type"/>
    <property type="match status" value="1"/>
</dbReference>
<dbReference type="PATRIC" id="fig|47311.3.peg.208"/>
<keyword evidence="3" id="KW-1185">Reference proteome</keyword>
<dbReference type="Proteomes" id="UP000077275">
    <property type="component" value="Unassembled WGS sequence"/>
</dbReference>
<evidence type="ECO:0000313" key="3">
    <source>
        <dbReference type="Proteomes" id="UP000077275"/>
    </source>
</evidence>
<feature type="domain" description="Glycosyltransferase 2-like" evidence="1">
    <location>
        <begin position="9"/>
        <end position="139"/>
    </location>
</feature>
<comment type="caution">
    <text evidence="2">The sequence shown here is derived from an EMBL/GenBank/DDBJ whole genome shotgun (WGS) entry which is preliminary data.</text>
</comment>
<dbReference type="EMBL" id="LWMW01000033">
    <property type="protein sequence ID" value="KZX17516.1"/>
    <property type="molecule type" value="Genomic_DNA"/>
</dbReference>
<dbReference type="Gene3D" id="3.90.550.10">
    <property type="entry name" value="Spore Coat Polysaccharide Biosynthesis Protein SpsA, Chain A"/>
    <property type="match status" value="1"/>
</dbReference>
<gene>
    <name evidence="2" type="primary">epsH_1</name>
    <name evidence="2" type="ORF">MBCUT_01910</name>
</gene>
<keyword evidence="2" id="KW-0328">Glycosyltransferase</keyword>
<dbReference type="AlphaFoldDB" id="A0A166FC04"/>
<dbReference type="InterPro" id="IPR001173">
    <property type="entry name" value="Glyco_trans_2-like"/>
</dbReference>
<sequence length="343" mass="40281">MKESSYKISVIVPVYNAEKTLNNAIDSVINQSFGFENIEIILVDDCSNDGTKDIINDLANEYENIVPIFLESNSGLPSNPRNIGIRASTTEYIMFLDNDDYYYPNICEKLYSLIISYNADLVVSRHNYCSNSILKKPLSFFNKYEDFMIVDSVDEFPELFTNLGVIWDKIFKKRLIIKNNIKFPEEILSEDIYFSLKYYFYCNKIILLNNFFGYRHTIDSQSLSHNLTEQYLLRFFAGFLELTNLLKEFNKTHSPIAHSLIGMQSLIFMKSLILLDSNPTFKLDLLTKMKPYFKMYKYNTRLLPISIHLNVFINIFIKISSIHIHFPIYVSKIYRNLTKFYKN</sequence>
<evidence type="ECO:0000259" key="1">
    <source>
        <dbReference type="Pfam" id="PF00535"/>
    </source>
</evidence>
<dbReference type="GO" id="GO:0016758">
    <property type="term" value="F:hexosyltransferase activity"/>
    <property type="evidence" value="ECO:0007669"/>
    <property type="project" value="UniProtKB-ARBA"/>
</dbReference>
<dbReference type="Pfam" id="PF00535">
    <property type="entry name" value="Glycos_transf_2"/>
    <property type="match status" value="1"/>
</dbReference>
<reference evidence="2 3" key="1">
    <citation type="submission" date="2016-04" db="EMBL/GenBank/DDBJ databases">
        <title>Genome sequence of Methanobrevibacter cuticularis DSM 11139.</title>
        <authorList>
            <person name="Poehlein A."/>
            <person name="Seedorf H."/>
            <person name="Daniel R."/>
        </authorList>
    </citation>
    <scope>NUCLEOTIDE SEQUENCE [LARGE SCALE GENOMIC DNA]</scope>
    <source>
        <strain evidence="2 3">DSM 11139</strain>
    </source>
</reference>
<keyword evidence="2" id="KW-0808">Transferase</keyword>
<proteinExistence type="predicted"/>
<dbReference type="RefSeq" id="WP_067257623.1">
    <property type="nucleotide sequence ID" value="NZ_LWMW01000033.1"/>
</dbReference>
<dbReference type="InterPro" id="IPR029044">
    <property type="entry name" value="Nucleotide-diphossugar_trans"/>
</dbReference>
<organism evidence="2 3">
    <name type="scientific">Methanobrevibacter cuticularis</name>
    <dbReference type="NCBI Taxonomy" id="47311"/>
    <lineage>
        <taxon>Archaea</taxon>
        <taxon>Methanobacteriati</taxon>
        <taxon>Methanobacteriota</taxon>
        <taxon>Methanomada group</taxon>
        <taxon>Methanobacteria</taxon>
        <taxon>Methanobacteriales</taxon>
        <taxon>Methanobacteriaceae</taxon>
        <taxon>Methanobrevibacter</taxon>
    </lineage>
</organism>
<dbReference type="OrthoDB" id="46222at2157"/>